<evidence type="ECO:0000313" key="3">
    <source>
        <dbReference type="Proteomes" id="UP001151760"/>
    </source>
</evidence>
<dbReference type="EMBL" id="BQNB010014980">
    <property type="protein sequence ID" value="GJT34615.1"/>
    <property type="molecule type" value="Genomic_DNA"/>
</dbReference>
<keyword evidence="3" id="KW-1185">Reference proteome</keyword>
<reference evidence="1" key="2">
    <citation type="submission" date="2022-01" db="EMBL/GenBank/DDBJ databases">
        <authorList>
            <person name="Yamashiro T."/>
            <person name="Shiraishi A."/>
            <person name="Satake H."/>
            <person name="Nakayama K."/>
        </authorList>
    </citation>
    <scope>NUCLEOTIDE SEQUENCE</scope>
</reference>
<name>A0ABQ5BY08_9ASTR</name>
<gene>
    <name evidence="1" type="ORF">Tco_0877517</name>
    <name evidence="2" type="ORF">Tco_0925034</name>
</gene>
<dbReference type="Proteomes" id="UP001151760">
    <property type="component" value="Unassembled WGS sequence"/>
</dbReference>
<evidence type="ECO:0000313" key="1">
    <source>
        <dbReference type="EMBL" id="GJT18811.1"/>
    </source>
</evidence>
<protein>
    <submittedName>
        <fullName evidence="1">Uncharacterized protein</fullName>
    </submittedName>
</protein>
<dbReference type="EMBL" id="BQNB010013668">
    <property type="protein sequence ID" value="GJT18811.1"/>
    <property type="molecule type" value="Genomic_DNA"/>
</dbReference>
<evidence type="ECO:0000313" key="2">
    <source>
        <dbReference type="EMBL" id="GJT34615.1"/>
    </source>
</evidence>
<proteinExistence type="predicted"/>
<organism evidence="1 3">
    <name type="scientific">Tanacetum coccineum</name>
    <dbReference type="NCBI Taxonomy" id="301880"/>
    <lineage>
        <taxon>Eukaryota</taxon>
        <taxon>Viridiplantae</taxon>
        <taxon>Streptophyta</taxon>
        <taxon>Embryophyta</taxon>
        <taxon>Tracheophyta</taxon>
        <taxon>Spermatophyta</taxon>
        <taxon>Magnoliopsida</taxon>
        <taxon>eudicotyledons</taxon>
        <taxon>Gunneridae</taxon>
        <taxon>Pentapetalae</taxon>
        <taxon>asterids</taxon>
        <taxon>campanulids</taxon>
        <taxon>Asterales</taxon>
        <taxon>Asteraceae</taxon>
        <taxon>Asteroideae</taxon>
        <taxon>Anthemideae</taxon>
        <taxon>Anthemidinae</taxon>
        <taxon>Tanacetum</taxon>
    </lineage>
</organism>
<sequence>MASATSSSALVFSKVVYRCCTLSSTILSIIQFDGSAALRSKDYINGNARAKEKGGCMIRLSVSKQGVVYLTGEALRRIVAIVEVIVYHMRSYAKKVSEHAELKCCCPKLSTDDLKGLDIGFAAGEDTGSDHRVGVRVMLGGCGLVLMLGLYDEDEVIGELADPCSASILLPNIDMSKSIIRYLLALRSAELCDILYPLMVLESDVPLLECLAFRQIHFQVVSQRARATR</sequence>
<comment type="caution">
    <text evidence="1">The sequence shown here is derived from an EMBL/GenBank/DDBJ whole genome shotgun (WGS) entry which is preliminary data.</text>
</comment>
<reference evidence="1" key="1">
    <citation type="journal article" date="2022" name="Int. J. Mol. Sci.">
        <title>Draft Genome of Tanacetum Coccineum: Genomic Comparison of Closely Related Tanacetum-Family Plants.</title>
        <authorList>
            <person name="Yamashiro T."/>
            <person name="Shiraishi A."/>
            <person name="Nakayama K."/>
            <person name="Satake H."/>
        </authorList>
    </citation>
    <scope>NUCLEOTIDE SEQUENCE</scope>
</reference>
<accession>A0ABQ5BY08</accession>